<evidence type="ECO:0000313" key="1">
    <source>
        <dbReference type="EMBL" id="SHF32496.1"/>
    </source>
</evidence>
<name>A0A1M5AQQ8_9BACT</name>
<dbReference type="STRING" id="1121391.SAMN02745206_01755"/>
<accession>A0A1M5AQQ8</accession>
<dbReference type="AlphaFoldDB" id="A0A1M5AQQ8"/>
<dbReference type="EMBL" id="FQVB01000015">
    <property type="protein sequence ID" value="SHF32496.1"/>
    <property type="molecule type" value="Genomic_DNA"/>
</dbReference>
<keyword evidence="2" id="KW-1185">Reference proteome</keyword>
<gene>
    <name evidence="1" type="ORF">SAMN02745206_01755</name>
</gene>
<dbReference type="Proteomes" id="UP000184076">
    <property type="component" value="Unassembled WGS sequence"/>
</dbReference>
<organism evidence="1 2">
    <name type="scientific">Desulfacinum infernum DSM 9756</name>
    <dbReference type="NCBI Taxonomy" id="1121391"/>
    <lineage>
        <taxon>Bacteria</taxon>
        <taxon>Pseudomonadati</taxon>
        <taxon>Thermodesulfobacteriota</taxon>
        <taxon>Syntrophobacteria</taxon>
        <taxon>Syntrophobacterales</taxon>
        <taxon>Syntrophobacteraceae</taxon>
        <taxon>Desulfacinum</taxon>
    </lineage>
</organism>
<proteinExistence type="predicted"/>
<sequence>MRTPSATSNNGLPRPWGTTEAPSRARVILLGACHGDPRGYRRTAEILQALNPDVVAVEVSPFALWFRRHHRRFLMDRLRRSIAVASRRLGIPPAQAYGHPRVRRLFIQIAPPYEWRAARAHRAAFGTPCYPVDSSTFSRALISHWPELLSPDNVTVLLSLPSDETPSADAEYRRAAWTLSMGRSLPFSPPASHAAPLFEEREPHLETQVRAILRALKPARLVYLGGWEHLLPGASSPSLAQRLRDLQPTRLLLDGTVAGAVDE</sequence>
<protein>
    <submittedName>
        <fullName evidence="1">Uncharacterized protein</fullName>
    </submittedName>
</protein>
<reference evidence="2" key="1">
    <citation type="submission" date="2016-11" db="EMBL/GenBank/DDBJ databases">
        <authorList>
            <person name="Varghese N."/>
            <person name="Submissions S."/>
        </authorList>
    </citation>
    <scope>NUCLEOTIDE SEQUENCE [LARGE SCALE GENOMIC DNA]</scope>
    <source>
        <strain evidence="2">DSM 9756</strain>
    </source>
</reference>
<evidence type="ECO:0000313" key="2">
    <source>
        <dbReference type="Proteomes" id="UP000184076"/>
    </source>
</evidence>